<dbReference type="InterPro" id="IPR029058">
    <property type="entry name" value="AB_hydrolase_fold"/>
</dbReference>
<dbReference type="Gene3D" id="3.40.50.1820">
    <property type="entry name" value="alpha/beta hydrolase"/>
    <property type="match status" value="1"/>
</dbReference>
<evidence type="ECO:0000313" key="2">
    <source>
        <dbReference type="Proteomes" id="UP000002588"/>
    </source>
</evidence>
<keyword evidence="2" id="KW-1185">Reference proteome</keyword>
<dbReference type="HOGENOM" id="CLU_073048_0_0_4"/>
<accession>A1K9J2</accession>
<dbReference type="EMBL" id="AM406670">
    <property type="protein sequence ID" value="CAL95497.1"/>
    <property type="molecule type" value="Genomic_DNA"/>
</dbReference>
<protein>
    <submittedName>
        <fullName evidence="1">Uncharacterized protein</fullName>
    </submittedName>
</protein>
<reference evidence="1 2" key="1">
    <citation type="journal article" date="2006" name="Nat. Biotechnol.">
        <title>Complete genome of the mutualistic, N2-fixing grass endophyte Azoarcus sp. strain BH72.</title>
        <authorList>
            <person name="Krause A."/>
            <person name="Ramakumar A."/>
            <person name="Bartels D."/>
            <person name="Battistoni F."/>
            <person name="Bekel T."/>
            <person name="Boch J."/>
            <person name="Boehm M."/>
            <person name="Friedrich F."/>
            <person name="Hurek T."/>
            <person name="Krause L."/>
            <person name="Linke B."/>
            <person name="McHardy A.C."/>
            <person name="Sarkar A."/>
            <person name="Schneiker S."/>
            <person name="Syed A.A."/>
            <person name="Thauer R."/>
            <person name="Vorhoelter F.-J."/>
            <person name="Weidner S."/>
            <person name="Puehler A."/>
            <person name="Reinhold-Hurek B."/>
            <person name="Kaiser O."/>
            <person name="Goesmann A."/>
        </authorList>
    </citation>
    <scope>NUCLEOTIDE SEQUENCE [LARGE SCALE GENOMIC DNA]</scope>
    <source>
        <strain evidence="1 2">BH72</strain>
    </source>
</reference>
<dbReference type="SUPFAM" id="SSF53474">
    <property type="entry name" value="alpha/beta-Hydrolases"/>
    <property type="match status" value="1"/>
</dbReference>
<dbReference type="AlphaFoldDB" id="A1K9J2"/>
<dbReference type="RefSeq" id="WP_011766607.1">
    <property type="nucleotide sequence ID" value="NC_008702.1"/>
</dbReference>
<gene>
    <name evidence="1" type="ordered locus">azo2881</name>
</gene>
<name>A1K9J2_AZOSB</name>
<dbReference type="Proteomes" id="UP000002588">
    <property type="component" value="Chromosome"/>
</dbReference>
<sequence length="238" mass="25462">MRQADTGVVLAHGKWDRRPFAIDALATPLATAGYASATPELPWSLHRLYDASFDTALDELHAAVAGLRDAGCHRVLLAGHSLGANAAVACAARGTRIDGLLVLAPGHLPERLHAEGVTTAALQDARAALAAGERSRRVLVDSFQGVPRRLRIDPAHYLAYFDPAGAAVLPANCARLPEMPVLWMVGRADPHAALGPAYAYDRAPRHPLSRYVEIDADHTGTPAAAAPLVLEWLQRHFH</sequence>
<dbReference type="eggNOG" id="COG1073">
    <property type="taxonomic scope" value="Bacteria"/>
</dbReference>
<proteinExistence type="predicted"/>
<organism evidence="1 2">
    <name type="scientific">Azoarcus sp. (strain BH72)</name>
    <dbReference type="NCBI Taxonomy" id="418699"/>
    <lineage>
        <taxon>Bacteria</taxon>
        <taxon>Pseudomonadati</taxon>
        <taxon>Pseudomonadota</taxon>
        <taxon>Betaproteobacteria</taxon>
        <taxon>Rhodocyclales</taxon>
        <taxon>Zoogloeaceae</taxon>
        <taxon>Azoarcus</taxon>
    </lineage>
</organism>
<dbReference type="KEGG" id="azo:azo2881"/>
<dbReference type="ESTHER" id="azosb-a1k9j2">
    <property type="family name" value="6_AlphaBeta_hydrolase"/>
</dbReference>
<evidence type="ECO:0000313" key="1">
    <source>
        <dbReference type="EMBL" id="CAL95497.1"/>
    </source>
</evidence>
<dbReference type="STRING" id="62928.azo2881"/>